<protein>
    <recommendedName>
        <fullName evidence="4">Maf-like protein</fullName>
    </recommendedName>
</protein>
<evidence type="ECO:0008006" key="4">
    <source>
        <dbReference type="Google" id="ProtNLM"/>
    </source>
</evidence>
<reference evidence="2 3" key="1">
    <citation type="journal article" date="2024" name="Science">
        <title>Giant polyketide synthase enzymes in the biosynthesis of giant marine polyether toxins.</title>
        <authorList>
            <person name="Fallon T.R."/>
            <person name="Shende V.V."/>
            <person name="Wierzbicki I.H."/>
            <person name="Pendleton A.L."/>
            <person name="Watervoot N.F."/>
            <person name="Auber R.P."/>
            <person name="Gonzalez D.J."/>
            <person name="Wisecaver J.H."/>
            <person name="Moore B.S."/>
        </authorList>
    </citation>
    <scope>NUCLEOTIDE SEQUENCE [LARGE SCALE GENOMIC DNA]</scope>
    <source>
        <strain evidence="2 3">12B1</strain>
    </source>
</reference>
<proteinExistence type="inferred from homology"/>
<gene>
    <name evidence="2" type="ORF">AB1Y20_017406</name>
</gene>
<dbReference type="Proteomes" id="UP001515480">
    <property type="component" value="Unassembled WGS sequence"/>
</dbReference>
<dbReference type="InterPro" id="IPR003697">
    <property type="entry name" value="Maf-like"/>
</dbReference>
<keyword evidence="1" id="KW-0378">Hydrolase</keyword>
<dbReference type="InterPro" id="IPR029001">
    <property type="entry name" value="ITPase-like_fam"/>
</dbReference>
<dbReference type="Pfam" id="PF02545">
    <property type="entry name" value="Maf"/>
    <property type="match status" value="1"/>
</dbReference>
<evidence type="ECO:0000256" key="1">
    <source>
        <dbReference type="ARBA" id="ARBA00022801"/>
    </source>
</evidence>
<dbReference type="AlphaFoldDB" id="A0AB34JM20"/>
<comment type="caution">
    <text evidence="2">The sequence shown here is derived from an EMBL/GenBank/DDBJ whole genome shotgun (WGS) entry which is preliminary data.</text>
</comment>
<dbReference type="SUPFAM" id="SSF52972">
    <property type="entry name" value="ITPase-like"/>
    <property type="match status" value="1"/>
</dbReference>
<organism evidence="2 3">
    <name type="scientific">Prymnesium parvum</name>
    <name type="common">Toxic golden alga</name>
    <dbReference type="NCBI Taxonomy" id="97485"/>
    <lineage>
        <taxon>Eukaryota</taxon>
        <taxon>Haptista</taxon>
        <taxon>Haptophyta</taxon>
        <taxon>Prymnesiophyceae</taxon>
        <taxon>Prymnesiales</taxon>
        <taxon>Prymnesiaceae</taxon>
        <taxon>Prymnesium</taxon>
    </lineage>
</organism>
<evidence type="ECO:0000313" key="2">
    <source>
        <dbReference type="EMBL" id="KAL1522416.1"/>
    </source>
</evidence>
<evidence type="ECO:0000313" key="3">
    <source>
        <dbReference type="Proteomes" id="UP001515480"/>
    </source>
</evidence>
<keyword evidence="3" id="KW-1185">Reference proteome</keyword>
<name>A0AB34JM20_PRYPA</name>
<dbReference type="PANTHER" id="PTHR43213:SF4">
    <property type="entry name" value="7-METHYL-GTP PYROPHOSPHATASE"/>
    <property type="match status" value="1"/>
</dbReference>
<sequence>MKSLSAAASSLLVLGSGSSTRKLILSEMGLQFEVHKPDIDEKAIRYADPVELVLALGKAKAAALLHGPQSADFAARSAFLLTGDQVVVWDGQILEKPESEEEARRFIEGYGALPPKTVGSCVVTDAVTGEQWSAVDEATIYFEPIPQAAVDALIAAGDVYYCAGGLMVEHPLVEPHVKRIDGTIDSVMGLKKETVQRLLEAAHAARAERTDST</sequence>
<dbReference type="FunFam" id="3.90.950.10:FF:000008">
    <property type="entry name" value="Maf-like protein, expressed"/>
    <property type="match status" value="1"/>
</dbReference>
<dbReference type="PANTHER" id="PTHR43213">
    <property type="entry name" value="BIFUNCTIONAL DTTP/UTP PYROPHOSPHATASE/METHYLTRANSFERASE PROTEIN-RELATED"/>
    <property type="match status" value="1"/>
</dbReference>
<dbReference type="GO" id="GO:0047429">
    <property type="term" value="F:nucleoside triphosphate diphosphatase activity"/>
    <property type="evidence" value="ECO:0007669"/>
    <property type="project" value="InterPro"/>
</dbReference>
<accession>A0AB34JM20</accession>
<dbReference type="EMBL" id="JBGBPQ010000006">
    <property type="protein sequence ID" value="KAL1522416.1"/>
    <property type="molecule type" value="Genomic_DNA"/>
</dbReference>
<dbReference type="Gene3D" id="3.90.950.10">
    <property type="match status" value="1"/>
</dbReference>
<dbReference type="PIRSF" id="PIRSF006305">
    <property type="entry name" value="Maf"/>
    <property type="match status" value="1"/>
</dbReference>
<dbReference type="HAMAP" id="MF_00528">
    <property type="entry name" value="Maf"/>
    <property type="match status" value="1"/>
</dbReference>